<evidence type="ECO:0000313" key="1">
    <source>
        <dbReference type="EMBL" id="KAB7500183.1"/>
    </source>
</evidence>
<organism evidence="1 2">
    <name type="scientific">Armadillidium nasatum</name>
    <dbReference type="NCBI Taxonomy" id="96803"/>
    <lineage>
        <taxon>Eukaryota</taxon>
        <taxon>Metazoa</taxon>
        <taxon>Ecdysozoa</taxon>
        <taxon>Arthropoda</taxon>
        <taxon>Crustacea</taxon>
        <taxon>Multicrustacea</taxon>
        <taxon>Malacostraca</taxon>
        <taxon>Eumalacostraca</taxon>
        <taxon>Peracarida</taxon>
        <taxon>Isopoda</taxon>
        <taxon>Oniscidea</taxon>
        <taxon>Crinocheta</taxon>
        <taxon>Armadillidiidae</taxon>
        <taxon>Armadillidium</taxon>
    </lineage>
</organism>
<dbReference type="Gene3D" id="3.30.559.10">
    <property type="entry name" value="Chloramphenicol acetyltransferase-like domain"/>
    <property type="match status" value="1"/>
</dbReference>
<dbReference type="SUPFAM" id="SSF52777">
    <property type="entry name" value="CoA-dependent acyltransferases"/>
    <property type="match status" value="1"/>
</dbReference>
<dbReference type="Proteomes" id="UP000326759">
    <property type="component" value="Unassembled WGS sequence"/>
</dbReference>
<dbReference type="PANTHER" id="PTHR28037:SF1">
    <property type="entry name" value="ALCOHOL O-ACETYLTRANSFERASE 1-RELATED"/>
    <property type="match status" value="1"/>
</dbReference>
<dbReference type="EMBL" id="SEYY01014922">
    <property type="protein sequence ID" value="KAB7500183.1"/>
    <property type="molecule type" value="Genomic_DNA"/>
</dbReference>
<comment type="caution">
    <text evidence="1">The sequence shown here is derived from an EMBL/GenBank/DDBJ whole genome shotgun (WGS) entry which is preliminary data.</text>
</comment>
<evidence type="ECO:0008006" key="3">
    <source>
        <dbReference type="Google" id="ProtNLM"/>
    </source>
</evidence>
<sequence length="433" mass="50126">MITCYWLVLESQKEVSGEQVQEALSILFRNVDILSLCIKKENDEYWFYKMEEERIPLEVLKNECPNEVFHKEMHNSIDSASGPLWRAKYIMNDKLEERNNSFISDIIFTFNHAITDGFTMFNICNGFLKVLNDVIGGRIQNSYNFGQHDDGHETEELTKQRLEFLKQNPDQLAQVKKLVTDMTSQNVRFTEFFPVPDGTPKKTKHIYRELDEETNKKILNVFKSKGFSFHSGFTAVANWVLMELFSENNLNDEEIDITTFHMLNMRRYWKKSSTAKFGPHVSSLRILSKTDKNVGANFWQYAREFGKALKSGIDKNEGIDTQIAFMLSNPERSDMAFADLFTNITAPSVYYVTTNMGDLSSILQGRGDHVSIKWLARCTSAEMMNTIMTHIFQTYEGKFLYGLGYSTHLMTDEIANTYVDRIIDKLQLLSNLQ</sequence>
<dbReference type="Gene3D" id="3.30.559.30">
    <property type="entry name" value="Nonribosomal peptide synthetase, condensation domain"/>
    <property type="match status" value="1"/>
</dbReference>
<reference evidence="1 2" key="1">
    <citation type="journal article" date="2019" name="PLoS Biol.">
        <title>Sex chromosomes control vertical transmission of feminizing Wolbachia symbionts in an isopod.</title>
        <authorList>
            <person name="Becking T."/>
            <person name="Chebbi M.A."/>
            <person name="Giraud I."/>
            <person name="Moumen B."/>
            <person name="Laverre T."/>
            <person name="Caubet Y."/>
            <person name="Peccoud J."/>
            <person name="Gilbert C."/>
            <person name="Cordaux R."/>
        </authorList>
    </citation>
    <scope>NUCLEOTIDE SEQUENCE [LARGE SCALE GENOMIC DNA]</scope>
    <source>
        <strain evidence="1">ANa2</strain>
        <tissue evidence="1">Whole body excluding digestive tract and cuticle</tissue>
    </source>
</reference>
<keyword evidence="2" id="KW-1185">Reference proteome</keyword>
<name>A0A5N5T146_9CRUS</name>
<proteinExistence type="predicted"/>
<accession>A0A5N5T146</accession>
<evidence type="ECO:0000313" key="2">
    <source>
        <dbReference type="Proteomes" id="UP000326759"/>
    </source>
</evidence>
<dbReference type="AlphaFoldDB" id="A0A5N5T146"/>
<dbReference type="OrthoDB" id="6370308at2759"/>
<dbReference type="InterPro" id="IPR052058">
    <property type="entry name" value="Alcohol_O-acetyltransferase"/>
</dbReference>
<gene>
    <name evidence="1" type="ORF">Anas_14309</name>
</gene>
<dbReference type="InterPro" id="IPR023213">
    <property type="entry name" value="CAT-like_dom_sf"/>
</dbReference>
<dbReference type="PANTHER" id="PTHR28037">
    <property type="entry name" value="ALCOHOL O-ACETYLTRANSFERASE 1-RELATED"/>
    <property type="match status" value="1"/>
</dbReference>
<protein>
    <recommendedName>
        <fullName evidence="3">Condensation domain-containing protein</fullName>
    </recommendedName>
</protein>